<feature type="domain" description="EAL" evidence="4">
    <location>
        <begin position="466"/>
        <end position="702"/>
    </location>
</feature>
<dbReference type="CDD" id="cd01948">
    <property type="entry name" value="EAL"/>
    <property type="match status" value="1"/>
</dbReference>
<dbReference type="Pfam" id="PF01590">
    <property type="entry name" value="GAF"/>
    <property type="match status" value="1"/>
</dbReference>
<dbReference type="PROSITE" id="PS50887">
    <property type="entry name" value="GGDEF"/>
    <property type="match status" value="1"/>
</dbReference>
<dbReference type="EMBL" id="AFRZ01000001">
    <property type="protein sequence ID" value="EHP28943.1"/>
    <property type="molecule type" value="Genomic_DNA"/>
</dbReference>
<dbReference type="InterPro" id="IPR000160">
    <property type="entry name" value="GGDEF_dom"/>
</dbReference>
<dbReference type="InterPro" id="IPR003018">
    <property type="entry name" value="GAF"/>
</dbReference>
<dbReference type="CDD" id="cd00130">
    <property type="entry name" value="PAS"/>
    <property type="match status" value="1"/>
</dbReference>
<dbReference type="SUPFAM" id="SSF141868">
    <property type="entry name" value="EAL domain-like"/>
    <property type="match status" value="1"/>
</dbReference>
<feature type="domain" description="GGDEF" evidence="5">
    <location>
        <begin position="325"/>
        <end position="456"/>
    </location>
</feature>
<dbReference type="Gene3D" id="3.20.20.450">
    <property type="entry name" value="EAL domain"/>
    <property type="match status" value="1"/>
</dbReference>
<dbReference type="InterPro" id="IPR001633">
    <property type="entry name" value="EAL_dom"/>
</dbReference>
<dbReference type="PANTHER" id="PTHR33121:SF71">
    <property type="entry name" value="OXYGEN SENSOR PROTEIN DOSP"/>
    <property type="match status" value="1"/>
</dbReference>
<dbReference type="PROSITE" id="PS50883">
    <property type="entry name" value="EAL"/>
    <property type="match status" value="1"/>
</dbReference>
<dbReference type="InterPro" id="IPR035965">
    <property type="entry name" value="PAS-like_dom_sf"/>
</dbReference>
<dbReference type="InterPro" id="IPR035919">
    <property type="entry name" value="EAL_sf"/>
</dbReference>
<dbReference type="SUPFAM" id="SSF55785">
    <property type="entry name" value="PYP-like sensor domain (PAS domain)"/>
    <property type="match status" value="1"/>
</dbReference>
<feature type="domain" description="PAC" evidence="3">
    <location>
        <begin position="249"/>
        <end position="301"/>
    </location>
</feature>
<dbReference type="SUPFAM" id="SSF55073">
    <property type="entry name" value="Nucleotide cyclase"/>
    <property type="match status" value="1"/>
</dbReference>
<dbReference type="Gene3D" id="3.30.450.20">
    <property type="entry name" value="PAS domain"/>
    <property type="match status" value="1"/>
</dbReference>
<dbReference type="PROSITE" id="PS50112">
    <property type="entry name" value="PAS"/>
    <property type="match status" value="1"/>
</dbReference>
<evidence type="ECO:0000259" key="3">
    <source>
        <dbReference type="PROSITE" id="PS50113"/>
    </source>
</evidence>
<protein>
    <submittedName>
        <fullName evidence="6">Diguanylate cyclase/phosphodiesterase (GGDEF &amp; EAL domains) with PAS/PAC sensor(S)</fullName>
    </submittedName>
</protein>
<organism evidence="6 7">
    <name type="scientific">Sulfurimonas gotlandica (strain DSM 19862 / JCM 16533 / GD1)</name>
    <dbReference type="NCBI Taxonomy" id="929558"/>
    <lineage>
        <taxon>Bacteria</taxon>
        <taxon>Pseudomonadati</taxon>
        <taxon>Campylobacterota</taxon>
        <taxon>Epsilonproteobacteria</taxon>
        <taxon>Campylobacterales</taxon>
        <taxon>Sulfurimonadaceae</taxon>
        <taxon>Sulfurimonas</taxon>
    </lineage>
</organism>
<accession>B6BNY7</accession>
<dbReference type="Proteomes" id="UP000006431">
    <property type="component" value="Unassembled WGS sequence"/>
</dbReference>
<dbReference type="SMART" id="SM00091">
    <property type="entry name" value="PAS"/>
    <property type="match status" value="1"/>
</dbReference>
<dbReference type="PATRIC" id="fig|929558.5.peg.414"/>
<dbReference type="InterPro" id="IPR050706">
    <property type="entry name" value="Cyclic-di-GMP_PDE-like"/>
</dbReference>
<dbReference type="AlphaFoldDB" id="B6BNY7"/>
<dbReference type="InterPro" id="IPR000014">
    <property type="entry name" value="PAS"/>
</dbReference>
<dbReference type="Pfam" id="PF00990">
    <property type="entry name" value="GGDEF"/>
    <property type="match status" value="1"/>
</dbReference>
<dbReference type="GO" id="GO:0071111">
    <property type="term" value="F:cyclic-guanylate-specific phosphodiesterase activity"/>
    <property type="evidence" value="ECO:0007669"/>
    <property type="project" value="InterPro"/>
</dbReference>
<evidence type="ECO:0000313" key="6">
    <source>
        <dbReference type="EMBL" id="EHP28943.1"/>
    </source>
</evidence>
<evidence type="ECO:0000259" key="5">
    <source>
        <dbReference type="PROSITE" id="PS50887"/>
    </source>
</evidence>
<dbReference type="Pfam" id="PF13426">
    <property type="entry name" value="PAS_9"/>
    <property type="match status" value="1"/>
</dbReference>
<dbReference type="InterPro" id="IPR000700">
    <property type="entry name" value="PAS-assoc_C"/>
</dbReference>
<comment type="caution">
    <text evidence="6">The sequence shown here is derived from an EMBL/GenBank/DDBJ whole genome shotgun (WGS) entry which is preliminary data.</text>
</comment>
<dbReference type="CDD" id="cd01949">
    <property type="entry name" value="GGDEF"/>
    <property type="match status" value="1"/>
</dbReference>
<gene>
    <name evidence="6" type="ORF">SMGD1_0416</name>
</gene>
<reference evidence="6 7" key="1">
    <citation type="journal article" date="2012" name="Proc. Natl. Acad. Sci. U.S.A.">
        <title>Genome and physiology of a model Epsilonproteobacterium responsible for sulfide detoxification in marine oxygen depletion zones.</title>
        <authorList>
            <person name="Grote J."/>
            <person name="Schott T."/>
            <person name="Bruckner C.G."/>
            <person name="Glockner F.O."/>
            <person name="Jost G."/>
            <person name="Teeling H."/>
            <person name="Labrenz M."/>
            <person name="Jurgens K."/>
        </authorList>
    </citation>
    <scope>NUCLEOTIDE SEQUENCE [LARGE SCALE GENOMIC DNA]</scope>
    <source>
        <strain evidence="6 7">GD1</strain>
    </source>
</reference>
<dbReference type="NCBIfam" id="TIGR00229">
    <property type="entry name" value="sensory_box"/>
    <property type="match status" value="1"/>
</dbReference>
<dbReference type="NCBIfam" id="TIGR00254">
    <property type="entry name" value="GGDEF"/>
    <property type="match status" value="1"/>
</dbReference>
<dbReference type="STRING" id="929558.SMGD1_0416"/>
<evidence type="ECO:0000313" key="7">
    <source>
        <dbReference type="Proteomes" id="UP000006431"/>
    </source>
</evidence>
<feature type="coiled-coil region" evidence="1">
    <location>
        <begin position="149"/>
        <end position="176"/>
    </location>
</feature>
<dbReference type="SUPFAM" id="SSF55781">
    <property type="entry name" value="GAF domain-like"/>
    <property type="match status" value="1"/>
</dbReference>
<dbReference type="InterPro" id="IPR029787">
    <property type="entry name" value="Nucleotide_cyclase"/>
</dbReference>
<dbReference type="PANTHER" id="PTHR33121">
    <property type="entry name" value="CYCLIC DI-GMP PHOSPHODIESTERASE PDEF"/>
    <property type="match status" value="1"/>
</dbReference>
<dbReference type="eggNOG" id="COG5001">
    <property type="taxonomic scope" value="Bacteria"/>
</dbReference>
<name>B6BNY7_SULGG</name>
<sequence>MDFIAAYDIGINKPEVTEDVLKVWQEMVNSLSVMAEVPASLVMHVLPEKIEVARTSNAQNNPYGLGASENLGCGLYCETVMRKKQYLHVPNSLEDEAWKNNPDIPLGMISYYGLPLLWPDKTVYGTICILDSKDLYPPQHIKQLMGIYRQAIENDLKILEQAKELIEANKRNANSKLRISAKVLEKTSDGVVVTDKEQKIIFINSGFTKTTGYSESEVIGKNPKILNSGKHDEKFFASMWDSLNSTGQWQGEIWNKHKSGRIYPELLNICQIINEDGNLEYYAGIFSDLTTQEETKQRLYELAYYDDLTSLPNRSLLNKDMKIQPEAYVAILNIRGFTHINDVFGFDAGNFILRELSNRFSEKLMGNGFSIYRVGSDEVVILNNILTSKDKFREFIAAVIKQMDNEIFHYPKDEVDISVTIYAGICFDKERRLEKADMALHQAQIEHKDYVVYSKDEDTKNIQEKNIEIINKIKNAIQNDDVIAYYQPIVDLNASIIKYEALVRLRDGDDILTPYFFLDIAKKTKYYHQITHRVITKTFELFRDREESFSINLTAEDILNTEVVSFIKSELLNFSNIERVIFEIVESEDIYNIIEIEEFIIEMKKMGVKIAIDDFGTGYSNFSYMMKLEPDYIKIDGSMIKNIDKDDNARRIVKTIVTFAKELSINTIAEFVHSKEVFDICKELGVNEFQGYYFSEPLEKLD</sequence>
<accession>H1FUT6</accession>
<dbReference type="SMART" id="SM00267">
    <property type="entry name" value="GGDEF"/>
    <property type="match status" value="1"/>
</dbReference>
<dbReference type="PROSITE" id="PS50113">
    <property type="entry name" value="PAC"/>
    <property type="match status" value="1"/>
</dbReference>
<evidence type="ECO:0000259" key="4">
    <source>
        <dbReference type="PROSITE" id="PS50883"/>
    </source>
</evidence>
<dbReference type="Gene3D" id="3.30.70.270">
    <property type="match status" value="1"/>
</dbReference>
<dbReference type="InterPro" id="IPR043128">
    <property type="entry name" value="Rev_trsase/Diguanyl_cyclase"/>
</dbReference>
<dbReference type="SMART" id="SM00052">
    <property type="entry name" value="EAL"/>
    <property type="match status" value="1"/>
</dbReference>
<evidence type="ECO:0000256" key="1">
    <source>
        <dbReference type="SAM" id="Coils"/>
    </source>
</evidence>
<keyword evidence="1" id="KW-0175">Coiled coil</keyword>
<evidence type="ECO:0000259" key="2">
    <source>
        <dbReference type="PROSITE" id="PS50112"/>
    </source>
</evidence>
<dbReference type="OrthoDB" id="9790732at2"/>
<keyword evidence="7" id="KW-1185">Reference proteome</keyword>
<dbReference type="Pfam" id="PF00563">
    <property type="entry name" value="EAL"/>
    <property type="match status" value="1"/>
</dbReference>
<proteinExistence type="predicted"/>
<feature type="domain" description="PAS" evidence="2">
    <location>
        <begin position="182"/>
        <end position="222"/>
    </location>
</feature>
<dbReference type="HOGENOM" id="CLU_000445_70_34_7"/>